<name>A0A9P4WER0_CURKU</name>
<dbReference type="AlphaFoldDB" id="A0A9P4WER0"/>
<comment type="caution">
    <text evidence="2">The sequence shown here is derived from an EMBL/GenBank/DDBJ whole genome shotgun (WGS) entry which is preliminary data.</text>
</comment>
<feature type="transmembrane region" description="Helical" evidence="1">
    <location>
        <begin position="20"/>
        <end position="39"/>
    </location>
</feature>
<organism evidence="2 3">
    <name type="scientific">Curvularia kusanoi</name>
    <name type="common">Cochliobolus kusanoi</name>
    <dbReference type="NCBI Taxonomy" id="90978"/>
    <lineage>
        <taxon>Eukaryota</taxon>
        <taxon>Fungi</taxon>
        <taxon>Dikarya</taxon>
        <taxon>Ascomycota</taxon>
        <taxon>Pezizomycotina</taxon>
        <taxon>Dothideomycetes</taxon>
        <taxon>Pleosporomycetidae</taxon>
        <taxon>Pleosporales</taxon>
        <taxon>Pleosporineae</taxon>
        <taxon>Pleosporaceae</taxon>
        <taxon>Curvularia</taxon>
    </lineage>
</organism>
<proteinExistence type="predicted"/>
<dbReference type="OrthoDB" id="4138492at2759"/>
<dbReference type="PANTHER" id="PTHR43272">
    <property type="entry name" value="LONG-CHAIN-FATTY-ACID--COA LIGASE"/>
    <property type="match status" value="1"/>
</dbReference>
<evidence type="ECO:0000313" key="3">
    <source>
        <dbReference type="Proteomes" id="UP000801428"/>
    </source>
</evidence>
<dbReference type="PANTHER" id="PTHR43272:SF11">
    <property type="entry name" value="AMP-DEPENDENT SYNTHETASE_LIGASE DOMAIN-CONTAINING PROTEIN"/>
    <property type="match status" value="1"/>
</dbReference>
<dbReference type="InterPro" id="IPR042099">
    <property type="entry name" value="ANL_N_sf"/>
</dbReference>
<dbReference type="GO" id="GO:0004467">
    <property type="term" value="F:long-chain fatty acid-CoA ligase activity"/>
    <property type="evidence" value="ECO:0007669"/>
    <property type="project" value="TreeGrafter"/>
</dbReference>
<dbReference type="Proteomes" id="UP000801428">
    <property type="component" value="Unassembled WGS sequence"/>
</dbReference>
<evidence type="ECO:0008006" key="4">
    <source>
        <dbReference type="Google" id="ProtNLM"/>
    </source>
</evidence>
<evidence type="ECO:0000256" key="1">
    <source>
        <dbReference type="SAM" id="Phobius"/>
    </source>
</evidence>
<reference evidence="2" key="1">
    <citation type="submission" date="2019-04" db="EMBL/GenBank/DDBJ databases">
        <title>Sequencing of skin fungus with MAO and IRED activity.</title>
        <authorList>
            <person name="Marsaioli A.J."/>
            <person name="Bonatto J.M.C."/>
            <person name="Reis Junior O."/>
        </authorList>
    </citation>
    <scope>NUCLEOTIDE SEQUENCE</scope>
    <source>
        <strain evidence="2">30M1</strain>
    </source>
</reference>
<feature type="transmembrane region" description="Helical" evidence="1">
    <location>
        <begin position="163"/>
        <end position="185"/>
    </location>
</feature>
<keyword evidence="1" id="KW-1133">Transmembrane helix</keyword>
<keyword evidence="1" id="KW-0812">Transmembrane</keyword>
<dbReference type="Gene3D" id="3.40.50.12780">
    <property type="entry name" value="N-terminal domain of ligase-like"/>
    <property type="match status" value="1"/>
</dbReference>
<keyword evidence="1" id="KW-0472">Membrane</keyword>
<accession>A0A9P4WER0</accession>
<dbReference type="EMBL" id="SWKU01000002">
    <property type="protein sequence ID" value="KAF3009653.1"/>
    <property type="molecule type" value="Genomic_DNA"/>
</dbReference>
<gene>
    <name evidence="2" type="ORF">E8E13_007850</name>
</gene>
<dbReference type="GO" id="GO:0005783">
    <property type="term" value="C:endoplasmic reticulum"/>
    <property type="evidence" value="ECO:0007669"/>
    <property type="project" value="TreeGrafter"/>
</dbReference>
<evidence type="ECO:0000313" key="2">
    <source>
        <dbReference type="EMBL" id="KAF3009653.1"/>
    </source>
</evidence>
<dbReference type="GO" id="GO:0016020">
    <property type="term" value="C:membrane"/>
    <property type="evidence" value="ECO:0007669"/>
    <property type="project" value="TreeGrafter"/>
</dbReference>
<sequence length="567" mass="60256">MSGLLEQLDGAIADLFQGWNVYSTVLLVGILGFVGWAVASNADADTHPLLLARQAQASYVRQPGESAVFRSPETPHGYPLRTGLAVKPPGAPMYSAGKDGDLRDIWRRVTGEIPLEKKASSSGTANIMTVFGKEEISEHNIPGVTKEIAIVGKYLQEHKAKRVAVYLPNSLELLAVLFAGAFYGFTPILIPYNQPHTTLVELLQATNADALVAEAGSIPLANVTRGVPALRQVMWIVQKTSRHMDWSEVPEGIGGKVDVSVWHELVQDSKHTEDKLPSDGGKPPGVVFLWQEAVGKPAEIVEFSQQNLAAAVGSLITSLPTAQRISASDTFLPADVLTNSYCLCLTLAALFSHSTVILNSVAGPGVDLALATRSLAPTIIVVSAETAAKVHSTTTASAVGGLKQLAHYLESRILAAGRLPTDNIISRITAPARASVGTTPGKLRLIFTSERAGLNTPPLTSKDLSDLRIFTQARVVYALTAAKVAGAVAQTNMYDYRLGGSEASSKHSHFGVPLSCLEVKVRDTAALKTTEDQSVGELIVTGSSVAGGEARLGFNAQFREDHTLAYV</sequence>
<keyword evidence="3" id="KW-1185">Reference proteome</keyword>
<dbReference type="SUPFAM" id="SSF56801">
    <property type="entry name" value="Acetyl-CoA synthetase-like"/>
    <property type="match status" value="1"/>
</dbReference>
<protein>
    <recommendedName>
        <fullName evidence="4">AMP-dependent synthetase/ligase domain-containing protein</fullName>
    </recommendedName>
</protein>